<keyword evidence="1" id="KW-0472">Membrane</keyword>
<dbReference type="AlphaFoldDB" id="A0A6A4GXW9"/>
<evidence type="ECO:0000313" key="3">
    <source>
        <dbReference type="Proteomes" id="UP000799118"/>
    </source>
</evidence>
<proteinExistence type="predicted"/>
<gene>
    <name evidence="2" type="ORF">BT96DRAFT_946326</name>
</gene>
<reference evidence="2" key="1">
    <citation type="journal article" date="2019" name="Environ. Microbiol.">
        <title>Fungal ecological strategies reflected in gene transcription - a case study of two litter decomposers.</title>
        <authorList>
            <person name="Barbi F."/>
            <person name="Kohler A."/>
            <person name="Barry K."/>
            <person name="Baskaran P."/>
            <person name="Daum C."/>
            <person name="Fauchery L."/>
            <person name="Ihrmark K."/>
            <person name="Kuo A."/>
            <person name="LaButti K."/>
            <person name="Lipzen A."/>
            <person name="Morin E."/>
            <person name="Grigoriev I.V."/>
            <person name="Henrissat B."/>
            <person name="Lindahl B."/>
            <person name="Martin F."/>
        </authorList>
    </citation>
    <scope>NUCLEOTIDE SEQUENCE</scope>
    <source>
        <strain evidence="2">JB14</strain>
    </source>
</reference>
<name>A0A6A4GXW9_9AGAR</name>
<organism evidence="2 3">
    <name type="scientific">Gymnopus androsaceus JB14</name>
    <dbReference type="NCBI Taxonomy" id="1447944"/>
    <lineage>
        <taxon>Eukaryota</taxon>
        <taxon>Fungi</taxon>
        <taxon>Dikarya</taxon>
        <taxon>Basidiomycota</taxon>
        <taxon>Agaricomycotina</taxon>
        <taxon>Agaricomycetes</taxon>
        <taxon>Agaricomycetidae</taxon>
        <taxon>Agaricales</taxon>
        <taxon>Marasmiineae</taxon>
        <taxon>Omphalotaceae</taxon>
        <taxon>Gymnopus</taxon>
    </lineage>
</organism>
<evidence type="ECO:0000313" key="2">
    <source>
        <dbReference type="EMBL" id="KAE9390190.1"/>
    </source>
</evidence>
<protein>
    <submittedName>
        <fullName evidence="2">Uncharacterized protein</fullName>
    </submittedName>
</protein>
<keyword evidence="3" id="KW-1185">Reference proteome</keyword>
<sequence>MTQAVVMQLLLYFFFLAITLLVKCRRRLKMNSSPQDHELHENLAPGLQSSVSVALEYGLTSYYAAGSGLYLPCLYSTLYRSVQALHSEQERPVQLLLLTKDGKTITRLYQRLLLVVQSAAAQTCIGST</sequence>
<keyword evidence="1" id="KW-0812">Transmembrane</keyword>
<feature type="transmembrane region" description="Helical" evidence="1">
    <location>
        <begin position="6"/>
        <end position="22"/>
    </location>
</feature>
<accession>A0A6A4GXW9</accession>
<evidence type="ECO:0000256" key="1">
    <source>
        <dbReference type="SAM" id="Phobius"/>
    </source>
</evidence>
<keyword evidence="1" id="KW-1133">Transmembrane helix</keyword>
<dbReference type="EMBL" id="ML769667">
    <property type="protein sequence ID" value="KAE9390190.1"/>
    <property type="molecule type" value="Genomic_DNA"/>
</dbReference>
<dbReference type="Proteomes" id="UP000799118">
    <property type="component" value="Unassembled WGS sequence"/>
</dbReference>